<organism evidence="2 3">
    <name type="scientific">Etheostoma spectabile</name>
    <name type="common">orangethroat darter</name>
    <dbReference type="NCBI Taxonomy" id="54343"/>
    <lineage>
        <taxon>Eukaryota</taxon>
        <taxon>Metazoa</taxon>
        <taxon>Chordata</taxon>
        <taxon>Craniata</taxon>
        <taxon>Vertebrata</taxon>
        <taxon>Euteleostomi</taxon>
        <taxon>Actinopterygii</taxon>
        <taxon>Neopterygii</taxon>
        <taxon>Teleostei</taxon>
        <taxon>Neoteleostei</taxon>
        <taxon>Acanthomorphata</taxon>
        <taxon>Eupercaria</taxon>
        <taxon>Perciformes</taxon>
        <taxon>Percoidei</taxon>
        <taxon>Percidae</taxon>
        <taxon>Etheostomatinae</taxon>
        <taxon>Etheostoma</taxon>
    </lineage>
</organism>
<proteinExistence type="predicted"/>
<protein>
    <submittedName>
        <fullName evidence="2">Uncharacterized protein</fullName>
    </submittedName>
</protein>
<evidence type="ECO:0000313" key="3">
    <source>
        <dbReference type="Proteomes" id="UP000327493"/>
    </source>
</evidence>
<evidence type="ECO:0000256" key="1">
    <source>
        <dbReference type="SAM" id="MobiDB-lite"/>
    </source>
</evidence>
<sequence>MGEQQDPPGRDQHPTAHGLKMGATPPVTETRKRGIDPGTLAAFVPGEQQICPAVLAGRALSSGCQLEEASGPFVECVLHPLTTLVHALVV</sequence>
<keyword evidence="3" id="KW-1185">Reference proteome</keyword>
<dbReference type="Proteomes" id="UP000327493">
    <property type="component" value="Chromosome 3"/>
</dbReference>
<dbReference type="EMBL" id="VOFY01000003">
    <property type="protein sequence ID" value="KAA8594123.1"/>
    <property type="molecule type" value="Genomic_DNA"/>
</dbReference>
<dbReference type="AlphaFoldDB" id="A0A5J5DLN4"/>
<comment type="caution">
    <text evidence="2">The sequence shown here is derived from an EMBL/GenBank/DDBJ whole genome shotgun (WGS) entry which is preliminary data.</text>
</comment>
<evidence type="ECO:0000313" key="2">
    <source>
        <dbReference type="EMBL" id="KAA8594123.1"/>
    </source>
</evidence>
<name>A0A5J5DLN4_9PERO</name>
<feature type="region of interest" description="Disordered" evidence="1">
    <location>
        <begin position="1"/>
        <end position="34"/>
    </location>
</feature>
<gene>
    <name evidence="2" type="ORF">FQN60_004957</name>
</gene>
<reference evidence="2 3" key="1">
    <citation type="submission" date="2019-08" db="EMBL/GenBank/DDBJ databases">
        <title>A chromosome-level genome assembly, high-density linkage maps, and genome scans reveal the genomic architecture of hybrid incompatibilities underlying speciation via character displacement in darters (Percidae: Etheostominae).</title>
        <authorList>
            <person name="Moran R.L."/>
            <person name="Catchen J.M."/>
            <person name="Fuller R.C."/>
        </authorList>
    </citation>
    <scope>NUCLEOTIDE SEQUENCE [LARGE SCALE GENOMIC DNA]</scope>
    <source>
        <strain evidence="2">EspeVRDwgs_2016</strain>
        <tissue evidence="2">Muscle</tissue>
    </source>
</reference>
<accession>A0A5J5DLN4</accession>